<keyword evidence="2" id="KW-0472">Membrane</keyword>
<protein>
    <recommendedName>
        <fullName evidence="3">PNPLA domain-containing protein</fullName>
    </recommendedName>
</protein>
<dbReference type="InterPro" id="IPR052580">
    <property type="entry name" value="Lipid_Hydrolase"/>
</dbReference>
<feature type="domain" description="PNPLA" evidence="3">
    <location>
        <begin position="37"/>
        <end position="216"/>
    </location>
</feature>
<accession>A0A6C0CZH9</accession>
<evidence type="ECO:0000313" key="4">
    <source>
        <dbReference type="EMBL" id="QHT09643.1"/>
    </source>
</evidence>
<sequence>MDAELISEPNHQIINEISDSKSENIIKENISMSYDTLVISGGAVKGILALGALQYTQDNFLLTNITNYVGTSIGSVICYMLVIGYTAIEIIVYICTHNLLEKMQNFNIVAMLNGGGSCSFSDVQEQLEKMTIEKIGYLPTLQDLKTKFNKTLICITYNLTDNTSEKLSYDNFPNLPCITAIRMSCNLPLIFENYKYGTKYYIDGGIANHFPINIGDEIGNKVLGILLTSDVSSDIDTNILEFIYKLMNIPIFQDIRNKIDNCSSKCDIITLSYYKPIKFFNFNVDSKEKLEMFSFGYQKMKEYIER</sequence>
<dbReference type="InterPro" id="IPR002641">
    <property type="entry name" value="PNPLA_dom"/>
</dbReference>
<keyword evidence="2" id="KW-1133">Transmembrane helix</keyword>
<dbReference type="PANTHER" id="PTHR46394:SF1">
    <property type="entry name" value="PNPLA DOMAIN-CONTAINING PROTEIN"/>
    <property type="match status" value="1"/>
</dbReference>
<feature type="transmembrane region" description="Helical" evidence="2">
    <location>
        <begin position="34"/>
        <end position="53"/>
    </location>
</feature>
<dbReference type="SUPFAM" id="SSF52151">
    <property type="entry name" value="FabD/lysophospholipase-like"/>
    <property type="match status" value="1"/>
</dbReference>
<feature type="transmembrane region" description="Helical" evidence="2">
    <location>
        <begin position="73"/>
        <end position="95"/>
    </location>
</feature>
<dbReference type="AlphaFoldDB" id="A0A6C0CZH9"/>
<evidence type="ECO:0000259" key="3">
    <source>
        <dbReference type="PROSITE" id="PS51635"/>
    </source>
</evidence>
<dbReference type="PROSITE" id="PS51635">
    <property type="entry name" value="PNPLA"/>
    <property type="match status" value="1"/>
</dbReference>
<evidence type="ECO:0000256" key="2">
    <source>
        <dbReference type="SAM" id="Phobius"/>
    </source>
</evidence>
<dbReference type="Pfam" id="PF01734">
    <property type="entry name" value="Patatin"/>
    <property type="match status" value="1"/>
</dbReference>
<name>A0A6C0CZH9_9ZZZZ</name>
<reference evidence="4" key="1">
    <citation type="journal article" date="2020" name="Nature">
        <title>Giant virus diversity and host interactions through global metagenomics.</title>
        <authorList>
            <person name="Schulz F."/>
            <person name="Roux S."/>
            <person name="Paez-Espino D."/>
            <person name="Jungbluth S."/>
            <person name="Walsh D.A."/>
            <person name="Denef V.J."/>
            <person name="McMahon K.D."/>
            <person name="Konstantinidis K.T."/>
            <person name="Eloe-Fadrosh E.A."/>
            <person name="Kyrpides N.C."/>
            <person name="Woyke T."/>
        </authorList>
    </citation>
    <scope>NUCLEOTIDE SEQUENCE</scope>
    <source>
        <strain evidence="4">GVMAG-M-3300023174-102</strain>
    </source>
</reference>
<dbReference type="Gene3D" id="3.40.1090.10">
    <property type="entry name" value="Cytosolic phospholipase A2 catalytic domain"/>
    <property type="match status" value="1"/>
</dbReference>
<keyword evidence="1" id="KW-0443">Lipid metabolism</keyword>
<proteinExistence type="predicted"/>
<dbReference type="EMBL" id="MN739513">
    <property type="protein sequence ID" value="QHT09643.1"/>
    <property type="molecule type" value="Genomic_DNA"/>
</dbReference>
<dbReference type="PANTHER" id="PTHR46394">
    <property type="entry name" value="ANNEXIN"/>
    <property type="match status" value="1"/>
</dbReference>
<dbReference type="InterPro" id="IPR016035">
    <property type="entry name" value="Acyl_Trfase/lysoPLipase"/>
</dbReference>
<organism evidence="4">
    <name type="scientific">viral metagenome</name>
    <dbReference type="NCBI Taxonomy" id="1070528"/>
    <lineage>
        <taxon>unclassified sequences</taxon>
        <taxon>metagenomes</taxon>
        <taxon>organismal metagenomes</taxon>
    </lineage>
</organism>
<evidence type="ECO:0000256" key="1">
    <source>
        <dbReference type="ARBA" id="ARBA00023098"/>
    </source>
</evidence>
<keyword evidence="2" id="KW-0812">Transmembrane</keyword>
<dbReference type="GO" id="GO:0006629">
    <property type="term" value="P:lipid metabolic process"/>
    <property type="evidence" value="ECO:0007669"/>
    <property type="project" value="UniProtKB-KW"/>
</dbReference>